<dbReference type="InterPro" id="IPR013563">
    <property type="entry name" value="Oligopep_ABC_C"/>
</dbReference>
<accession>A0A8J2ZW26</accession>
<evidence type="ECO:0000259" key="5">
    <source>
        <dbReference type="PROSITE" id="PS50893"/>
    </source>
</evidence>
<dbReference type="CDD" id="cd03257">
    <property type="entry name" value="ABC_NikE_OppD_transporters"/>
    <property type="match status" value="1"/>
</dbReference>
<dbReference type="Proteomes" id="UP000656813">
    <property type="component" value="Unassembled WGS sequence"/>
</dbReference>
<dbReference type="InterPro" id="IPR003593">
    <property type="entry name" value="AAA+_ATPase"/>
</dbReference>
<dbReference type="InterPro" id="IPR027417">
    <property type="entry name" value="P-loop_NTPase"/>
</dbReference>
<evidence type="ECO:0000256" key="1">
    <source>
        <dbReference type="ARBA" id="ARBA00005417"/>
    </source>
</evidence>
<dbReference type="Gene3D" id="3.40.50.300">
    <property type="entry name" value="P-loop containing nucleotide triphosphate hydrolases"/>
    <property type="match status" value="1"/>
</dbReference>
<comment type="caution">
    <text evidence="6">The sequence shown here is derived from an EMBL/GenBank/DDBJ whole genome shotgun (WGS) entry which is preliminary data.</text>
</comment>
<dbReference type="GO" id="GO:0016887">
    <property type="term" value="F:ATP hydrolysis activity"/>
    <property type="evidence" value="ECO:0007669"/>
    <property type="project" value="InterPro"/>
</dbReference>
<dbReference type="AlphaFoldDB" id="A0A8J2ZW26"/>
<dbReference type="EMBL" id="BMFV01000015">
    <property type="protein sequence ID" value="GGH82624.1"/>
    <property type="molecule type" value="Genomic_DNA"/>
</dbReference>
<keyword evidence="4 6" id="KW-0067">ATP-binding</keyword>
<evidence type="ECO:0000256" key="2">
    <source>
        <dbReference type="ARBA" id="ARBA00022448"/>
    </source>
</evidence>
<keyword evidence="3" id="KW-0547">Nucleotide-binding</keyword>
<organism evidence="6 7">
    <name type="scientific">Pullulanibacillus pueri</name>
    <dbReference type="NCBI Taxonomy" id="1437324"/>
    <lineage>
        <taxon>Bacteria</taxon>
        <taxon>Bacillati</taxon>
        <taxon>Bacillota</taxon>
        <taxon>Bacilli</taxon>
        <taxon>Bacillales</taxon>
        <taxon>Sporolactobacillaceae</taxon>
        <taxon>Pullulanibacillus</taxon>
    </lineage>
</organism>
<protein>
    <submittedName>
        <fullName evidence="6">Oligopeptide ABC transporter ATP-binding protein</fullName>
    </submittedName>
</protein>
<dbReference type="SUPFAM" id="SSF52540">
    <property type="entry name" value="P-loop containing nucleoside triphosphate hydrolases"/>
    <property type="match status" value="1"/>
</dbReference>
<reference evidence="6" key="2">
    <citation type="submission" date="2020-09" db="EMBL/GenBank/DDBJ databases">
        <authorList>
            <person name="Sun Q."/>
            <person name="Zhou Y."/>
        </authorList>
    </citation>
    <scope>NUCLEOTIDE SEQUENCE</scope>
    <source>
        <strain evidence="6">CGMCC 1.12777</strain>
    </source>
</reference>
<dbReference type="Pfam" id="PF08352">
    <property type="entry name" value="oligo_HPY"/>
    <property type="match status" value="1"/>
</dbReference>
<dbReference type="PROSITE" id="PS50893">
    <property type="entry name" value="ABC_TRANSPORTER_2"/>
    <property type="match status" value="1"/>
</dbReference>
<evidence type="ECO:0000256" key="4">
    <source>
        <dbReference type="ARBA" id="ARBA00022840"/>
    </source>
</evidence>
<reference evidence="6" key="1">
    <citation type="journal article" date="2014" name="Int. J. Syst. Evol. Microbiol.">
        <title>Complete genome sequence of Corynebacterium casei LMG S-19264T (=DSM 44701T), isolated from a smear-ripened cheese.</title>
        <authorList>
            <consortium name="US DOE Joint Genome Institute (JGI-PGF)"/>
            <person name="Walter F."/>
            <person name="Albersmeier A."/>
            <person name="Kalinowski J."/>
            <person name="Ruckert C."/>
        </authorList>
    </citation>
    <scope>NUCLEOTIDE SEQUENCE</scope>
    <source>
        <strain evidence="6">CGMCC 1.12777</strain>
    </source>
</reference>
<evidence type="ECO:0000256" key="3">
    <source>
        <dbReference type="ARBA" id="ARBA00022741"/>
    </source>
</evidence>
<dbReference type="GO" id="GO:0005524">
    <property type="term" value="F:ATP binding"/>
    <property type="evidence" value="ECO:0007669"/>
    <property type="project" value="UniProtKB-KW"/>
</dbReference>
<dbReference type="InterPro" id="IPR003439">
    <property type="entry name" value="ABC_transporter-like_ATP-bd"/>
</dbReference>
<dbReference type="NCBIfam" id="TIGR01727">
    <property type="entry name" value="oligo_HPY"/>
    <property type="match status" value="1"/>
</dbReference>
<comment type="similarity">
    <text evidence="1">Belongs to the ABC transporter superfamily.</text>
</comment>
<gene>
    <name evidence="6" type="ORF">GCM10007096_22290</name>
</gene>
<dbReference type="InterPro" id="IPR017871">
    <property type="entry name" value="ABC_transporter-like_CS"/>
</dbReference>
<dbReference type="PROSITE" id="PS00211">
    <property type="entry name" value="ABC_TRANSPORTER_1"/>
    <property type="match status" value="1"/>
</dbReference>
<keyword evidence="7" id="KW-1185">Reference proteome</keyword>
<dbReference type="PANTHER" id="PTHR43776">
    <property type="entry name" value="TRANSPORT ATP-BINDING PROTEIN"/>
    <property type="match status" value="1"/>
</dbReference>
<dbReference type="GO" id="GO:0055085">
    <property type="term" value="P:transmembrane transport"/>
    <property type="evidence" value="ECO:0007669"/>
    <property type="project" value="UniProtKB-ARBA"/>
</dbReference>
<evidence type="ECO:0000313" key="7">
    <source>
        <dbReference type="Proteomes" id="UP000656813"/>
    </source>
</evidence>
<dbReference type="GO" id="GO:0015833">
    <property type="term" value="P:peptide transport"/>
    <property type="evidence" value="ECO:0007669"/>
    <property type="project" value="InterPro"/>
</dbReference>
<dbReference type="PANTHER" id="PTHR43776:SF7">
    <property type="entry name" value="D,D-DIPEPTIDE TRANSPORT ATP-BINDING PROTEIN DDPF-RELATED"/>
    <property type="match status" value="1"/>
</dbReference>
<dbReference type="Pfam" id="PF00005">
    <property type="entry name" value="ABC_tran"/>
    <property type="match status" value="1"/>
</dbReference>
<dbReference type="RefSeq" id="WP_188497475.1">
    <property type="nucleotide sequence ID" value="NZ_BMFV01000015.1"/>
</dbReference>
<feature type="domain" description="ABC transporter" evidence="5">
    <location>
        <begin position="2"/>
        <end position="254"/>
    </location>
</feature>
<proteinExistence type="inferred from homology"/>
<evidence type="ECO:0000313" key="6">
    <source>
        <dbReference type="EMBL" id="GGH82624.1"/>
    </source>
</evidence>
<name>A0A8J2ZW26_9BACL</name>
<sequence length="335" mass="37720">MIELKNISKQFDIKGKGHKKKRTFVAVNQVNLTWKRGEFISIVGESGCGKSTLAKIIAGLISPSEGSLLLDEVENKINTQAQRARWAKVVQVVPQDPYASLNPVRKIRSSMGDALLYHKMAKRNELDHKIEEMLDLVGLNSKETLNKYPHQLSGGQRQRLVIARALSLDPDFLIADESVSMMDVSLRVGVLDYFKKIASERELGLLFITHDFRIARYISFDGKIAVMYLGNIVEFGDTQEVLSHPLHPYTQSLISAVPLIAGKERRIEEVIPKSFEVGKVYADRQQCPFADRCPFARTDCYEQKPLLKTYNGNGSSSTHQVACHYAEARELIENV</sequence>
<dbReference type="InterPro" id="IPR050319">
    <property type="entry name" value="ABC_transp_ATP-bind"/>
</dbReference>
<keyword evidence="2" id="KW-0813">Transport</keyword>
<dbReference type="SMART" id="SM00382">
    <property type="entry name" value="AAA"/>
    <property type="match status" value="1"/>
</dbReference>